<evidence type="ECO:0000313" key="1">
    <source>
        <dbReference type="EMBL" id="KAG2198666.1"/>
    </source>
</evidence>
<dbReference type="PANTHER" id="PTHR34561">
    <property type="entry name" value="NADH DEHYDROGENASE [UBIQUINONE] 1 ALPHA SUBCOMPLEX ASSEMBLY FACTOR 8"/>
    <property type="match status" value="1"/>
</dbReference>
<accession>A0A8H7UU40</accession>
<evidence type="ECO:0000313" key="2">
    <source>
        <dbReference type="Proteomes" id="UP000603453"/>
    </source>
</evidence>
<dbReference type="AlphaFoldDB" id="A0A8H7UU40"/>
<dbReference type="SUPFAM" id="SSF47072">
    <property type="entry name" value="Cysteine alpha-hairpin motif"/>
    <property type="match status" value="1"/>
</dbReference>
<dbReference type="OrthoDB" id="3821113at2759"/>
<dbReference type="InterPro" id="IPR034595">
    <property type="entry name" value="NDUFAF8"/>
</dbReference>
<dbReference type="PROSITE" id="PS51808">
    <property type="entry name" value="CHCH"/>
    <property type="match status" value="1"/>
</dbReference>
<proteinExistence type="predicted"/>
<evidence type="ECO:0008006" key="3">
    <source>
        <dbReference type="Google" id="ProtNLM"/>
    </source>
</evidence>
<dbReference type="GO" id="GO:0032981">
    <property type="term" value="P:mitochondrial respiratory chain complex I assembly"/>
    <property type="evidence" value="ECO:0007669"/>
    <property type="project" value="InterPro"/>
</dbReference>
<keyword evidence="2" id="KW-1185">Reference proteome</keyword>
<organism evidence="1 2">
    <name type="scientific">Mucor saturninus</name>
    <dbReference type="NCBI Taxonomy" id="64648"/>
    <lineage>
        <taxon>Eukaryota</taxon>
        <taxon>Fungi</taxon>
        <taxon>Fungi incertae sedis</taxon>
        <taxon>Mucoromycota</taxon>
        <taxon>Mucoromycotina</taxon>
        <taxon>Mucoromycetes</taxon>
        <taxon>Mucorales</taxon>
        <taxon>Mucorineae</taxon>
        <taxon>Mucoraceae</taxon>
        <taxon>Mucor</taxon>
    </lineage>
</organism>
<dbReference type="PANTHER" id="PTHR34561:SF1">
    <property type="entry name" value="NADH DEHYDROGENASE [UBIQUINONE] 1 ALPHA SUBCOMPLEX ASSEMBLY FACTOR 8"/>
    <property type="match status" value="1"/>
</dbReference>
<dbReference type="GO" id="GO:0005739">
    <property type="term" value="C:mitochondrion"/>
    <property type="evidence" value="ECO:0007669"/>
    <property type="project" value="InterPro"/>
</dbReference>
<protein>
    <recommendedName>
        <fullName evidence="3">CHCH domain-containing protein</fullName>
    </recommendedName>
</protein>
<reference evidence="1" key="1">
    <citation type="submission" date="2020-12" db="EMBL/GenBank/DDBJ databases">
        <title>Metabolic potential, ecology and presence of endohyphal bacteria is reflected in genomic diversity of Mucoromycotina.</title>
        <authorList>
            <person name="Muszewska A."/>
            <person name="Okrasinska A."/>
            <person name="Steczkiewicz K."/>
            <person name="Drgas O."/>
            <person name="Orlowska M."/>
            <person name="Perlinska-Lenart U."/>
            <person name="Aleksandrzak-Piekarczyk T."/>
            <person name="Szatraj K."/>
            <person name="Zielenkiewicz U."/>
            <person name="Pilsyk S."/>
            <person name="Malc E."/>
            <person name="Mieczkowski P."/>
            <person name="Kruszewska J.S."/>
            <person name="Biernat P."/>
            <person name="Pawlowska J."/>
        </authorList>
    </citation>
    <scope>NUCLEOTIDE SEQUENCE</scope>
    <source>
        <strain evidence="1">WA0000017839</strain>
    </source>
</reference>
<gene>
    <name evidence="1" type="ORF">INT47_001805</name>
</gene>
<name>A0A8H7UU40_9FUNG</name>
<comment type="caution">
    <text evidence="1">The sequence shown here is derived from an EMBL/GenBank/DDBJ whole genome shotgun (WGS) entry which is preliminary data.</text>
</comment>
<dbReference type="InterPro" id="IPR009069">
    <property type="entry name" value="Cys_alpha_HP_mot_SF"/>
</dbReference>
<dbReference type="EMBL" id="JAEPRD010000107">
    <property type="protein sequence ID" value="KAG2198666.1"/>
    <property type="molecule type" value="Genomic_DNA"/>
</dbReference>
<dbReference type="Proteomes" id="UP000603453">
    <property type="component" value="Unassembled WGS sequence"/>
</dbReference>
<sequence length="59" mass="6459">MKQSKGIAVLAKGVASCPAQATAYGQCIASSYKDVQKDMCQKEFVAFKSCVQQVLKKKW</sequence>